<feature type="chain" id="PRO_5011970409" evidence="3">
    <location>
        <begin position="19"/>
        <end position="991"/>
    </location>
</feature>
<evidence type="ECO:0000313" key="4">
    <source>
        <dbReference type="EMBL" id="BBA28482.1"/>
    </source>
</evidence>
<keyword evidence="1" id="KW-0433">Leucine-rich repeat</keyword>
<dbReference type="AlphaFoldDB" id="A0A250KFZ7"/>
<keyword evidence="2" id="KW-0677">Repeat</keyword>
<evidence type="ECO:0000256" key="1">
    <source>
        <dbReference type="ARBA" id="ARBA00022614"/>
    </source>
</evidence>
<dbReference type="PROSITE" id="PS51450">
    <property type="entry name" value="LRR"/>
    <property type="match status" value="2"/>
</dbReference>
<keyword evidence="3" id="KW-0732">Signal</keyword>
<evidence type="ECO:0000256" key="2">
    <source>
        <dbReference type="ARBA" id="ARBA00022737"/>
    </source>
</evidence>
<dbReference type="SUPFAM" id="SSF52058">
    <property type="entry name" value="L domain-like"/>
    <property type="match status" value="2"/>
</dbReference>
<dbReference type="InterPro" id="IPR001611">
    <property type="entry name" value="Leu-rich_rpt"/>
</dbReference>
<dbReference type="GO" id="GO:0035591">
    <property type="term" value="F:signaling adaptor activity"/>
    <property type="evidence" value="ECO:0007669"/>
    <property type="project" value="TreeGrafter"/>
</dbReference>
<feature type="signal peptide" evidence="3">
    <location>
        <begin position="1"/>
        <end position="18"/>
    </location>
</feature>
<sequence length="991" mass="108599">MKNLLLIISLFVTLTTFAQTGGEMRIATSTSVGQDFEFRVTRTNDASKVYVDWGDGNKQEATLEGWSNNKKVTGKLLKDTIIVYGDFSAVEVSEAKATYLAFKNQPNLKQVEAKRNELTYEGIDFLGAPNLVTLDLSYNKITRLDLRNFKKLTNFTANHNTILATVLFPDGSTELRNIDLSDGDITHFYPVSLPNLRYLNLANGSLLELELGNNYPELRDVDITGNVGITSIDVTQQTKLEKLLIKGTKITELNLINNPELIMLDASNTDIAKLDLSGNKNVTTLELGDSKLSRLDVSNLANLYTINIDNTKIQRIDLSHQRFLRSVSVRNTGIQFLDMHGAIGTNRLNYLDMRDCKNTTPQSLNFTFKAMPSHTGNSYRTNVFLSGTNYEHANTGILDDDADNSYKLDVHGDATASMDSVSITMLTSENGGSYTLSQIPDDGYFATYEPVTGKVLPGFPIKIDVTAPTGSKFVGVEVNGKLIADSIFVVSEAAVVKPVFSVSGDDDYIKLTVPTGIDQQYFLSVNGEDKDVSIDWGDGELVKVKVKSTPTTVEGQTSGATVTIYGAVTGADFSSYPGVGVDNKITAVDLSHNIHLRSLSTYMNPITSIDVSKLSNLESLDCSYSDLSSLDVSKNSKLINLRAYGNQLDKIDVRGAVDLAYLDVKNNWLESLDLSHNKKLVYLNMSSNEIEALDVKDMPELVELYVSNNKITTLDVSKNPALKTLQLSNNSVSNLDLKNNLQLVTLTVDGNRLEGLDLTGHEQLTYLNVGGNRWDACTLNDLYYSLSRYPKLQSGKKPRGNTLFVHGEKAGEYNDAEHAESSIAKSKGWTIDYEGDGTGCNMAYITIQEPENGTLKVFTAEGVEVLTGTKGAKNTDLVIKAIPLSGYKLETLTLNDEEVDSPNFKLTSSVKIGAIFTVSSQIEAPTTDALKVFGGKNYLSFMTGTPTHLQVYTLSGKLMFSTIVREHKTVSLPSGIYIVKTKGYSKVVAVE</sequence>
<dbReference type="PANTHER" id="PTHR47566:SF1">
    <property type="entry name" value="PROTEIN NUD1"/>
    <property type="match status" value="1"/>
</dbReference>
<dbReference type="RefSeq" id="WP_231999397.1">
    <property type="nucleotide sequence ID" value="NZ_AP018049.1"/>
</dbReference>
<dbReference type="Proteomes" id="UP000267517">
    <property type="component" value="Chromosome I"/>
</dbReference>
<organism evidence="4 5">
    <name type="scientific">Prevotella melaninogenica</name>
    <dbReference type="NCBI Taxonomy" id="28132"/>
    <lineage>
        <taxon>Bacteria</taxon>
        <taxon>Pseudomonadati</taxon>
        <taxon>Bacteroidota</taxon>
        <taxon>Bacteroidia</taxon>
        <taxon>Bacteroidales</taxon>
        <taxon>Prevotellaceae</taxon>
        <taxon>Prevotella</taxon>
    </lineage>
</organism>
<dbReference type="InterPro" id="IPR032675">
    <property type="entry name" value="LRR_dom_sf"/>
</dbReference>
<accession>A0A250KFZ7</accession>
<dbReference type="InterPro" id="IPR052574">
    <property type="entry name" value="CDIRP"/>
</dbReference>
<gene>
    <name evidence="4" type="ORF">PMEL1_00384</name>
</gene>
<proteinExistence type="predicted"/>
<evidence type="ECO:0000313" key="5">
    <source>
        <dbReference type="Proteomes" id="UP000267517"/>
    </source>
</evidence>
<reference evidence="4 5" key="1">
    <citation type="submission" date="2017-05" db="EMBL/GenBank/DDBJ databases">
        <title>whole genome sequence of Prevotella melaninogenica GAI 07411.</title>
        <authorList>
            <person name="Kondo Y."/>
            <person name="Hoshino T."/>
        </authorList>
    </citation>
    <scope>NUCLEOTIDE SEQUENCE [LARGE SCALE GENOMIC DNA]</scope>
    <source>
        <strain evidence="4 5">GAI 07411</strain>
    </source>
</reference>
<protein>
    <submittedName>
        <fullName evidence="4">Cell wall surface anchor protein</fullName>
    </submittedName>
</protein>
<dbReference type="EMBL" id="AP018049">
    <property type="protein sequence ID" value="BBA28482.1"/>
    <property type="molecule type" value="Genomic_DNA"/>
</dbReference>
<name>A0A250KFZ7_9BACT</name>
<evidence type="ECO:0000256" key="3">
    <source>
        <dbReference type="SAM" id="SignalP"/>
    </source>
</evidence>
<dbReference type="PANTHER" id="PTHR47566">
    <property type="match status" value="1"/>
</dbReference>
<dbReference type="Gene3D" id="3.80.10.10">
    <property type="entry name" value="Ribonuclease Inhibitor"/>
    <property type="match status" value="3"/>
</dbReference>